<dbReference type="GO" id="GO:0008270">
    <property type="term" value="F:zinc ion binding"/>
    <property type="evidence" value="ECO:0007669"/>
    <property type="project" value="UniProtKB-KW"/>
</dbReference>
<dbReference type="PANTHER" id="PTHR23215:SF0">
    <property type="entry name" value="BUB3-INTERACTING AND GLEBS MOTIF-CONTAINING PROTEIN ZNF207"/>
    <property type="match status" value="1"/>
</dbReference>
<dbReference type="InterPro" id="IPR003656">
    <property type="entry name" value="Znf_BED"/>
</dbReference>
<evidence type="ECO:0000259" key="9">
    <source>
        <dbReference type="PROSITE" id="PS50808"/>
    </source>
</evidence>
<feature type="compositionally biased region" description="Acidic residues" evidence="7">
    <location>
        <begin position="439"/>
        <end position="453"/>
    </location>
</feature>
<feature type="region of interest" description="Disordered" evidence="7">
    <location>
        <begin position="143"/>
        <end position="472"/>
    </location>
</feature>
<feature type="region of interest" description="Disordered" evidence="7">
    <location>
        <begin position="95"/>
        <end position="124"/>
    </location>
</feature>
<feature type="compositionally biased region" description="Pro residues" evidence="7">
    <location>
        <begin position="332"/>
        <end position="351"/>
    </location>
</feature>
<feature type="compositionally biased region" description="Gly residues" evidence="7">
    <location>
        <begin position="101"/>
        <end position="112"/>
    </location>
</feature>
<dbReference type="InParanoid" id="A0A316YMX9"/>
<evidence type="ECO:0000313" key="11">
    <source>
        <dbReference type="Proteomes" id="UP000245768"/>
    </source>
</evidence>
<dbReference type="RefSeq" id="XP_025377594.1">
    <property type="nucleotide sequence ID" value="XM_025521687.1"/>
</dbReference>
<protein>
    <recommendedName>
        <fullName evidence="12">C2H2-type domain-containing protein</fullName>
    </recommendedName>
</protein>
<feature type="compositionally biased region" description="Low complexity" evidence="7">
    <location>
        <begin position="412"/>
        <end position="421"/>
    </location>
</feature>
<feature type="compositionally biased region" description="Pro residues" evidence="7">
    <location>
        <begin position="159"/>
        <end position="212"/>
    </location>
</feature>
<dbReference type="PROSITE" id="PS00028">
    <property type="entry name" value="ZINC_FINGER_C2H2_1"/>
    <property type="match status" value="1"/>
</dbReference>
<dbReference type="PROSITE" id="PS50157">
    <property type="entry name" value="ZINC_FINGER_C2H2_2"/>
    <property type="match status" value="1"/>
</dbReference>
<keyword evidence="3 6" id="KW-0863">Zinc-finger</keyword>
<sequence length="472" mass="49684">MAKKKKEQQLEAWCWYCDREFEDDKVLLQHQKAKHYKCPYCPRRLHTAGGLTVHLHQVHKAEPTTIENALPGRESFDMEIYGMVGVPEADLAEWRSRRGKGGQGSSSGGAGGQPSAKRPKVENVSLTPEQLKAQLEAHKALMSGQAPPPGVIPGQFAGVPPPGFHGPPPPLSGPPPPFGQAPPPGQYYTGPPPGFPPRPPPPSAVAMPPPAAPGVGSASPAPTISPHQQAIKSGAKSRMVYTNTQISPEEKLASTSKYVYVDPDDPAPPQPVQSAHQLPHMVQAPQQQWQQPQQPVPYYGPPPGWGAQSQSPPVGYASPQYPHYNGSASPYARPPAPPMPPQGMSPPPISPMSPQGAYNSPRPPYAGPPPGFNAAPPGTNYAHAQAYPAVPPGGGLPSANADANTAEALSKANASAGNSGAIREVDAGAMERGAKREREEDESIPEPVGETEAEASANRGSKPGRARAADLF</sequence>
<dbReference type="PANTHER" id="PTHR23215">
    <property type="entry name" value="ZINC FINGER PROTEIN 207"/>
    <property type="match status" value="1"/>
</dbReference>
<gene>
    <name evidence="10" type="ORF">FA10DRAFT_266881</name>
</gene>
<dbReference type="Proteomes" id="UP000245768">
    <property type="component" value="Unassembled WGS sequence"/>
</dbReference>
<dbReference type="OrthoDB" id="1306014at2759"/>
<dbReference type="CDD" id="cd20908">
    <property type="entry name" value="SUF4-like"/>
    <property type="match status" value="1"/>
</dbReference>
<reference evidence="10 11" key="1">
    <citation type="journal article" date="2018" name="Mol. Biol. Evol.">
        <title>Broad Genomic Sampling Reveals a Smut Pathogenic Ancestry of the Fungal Clade Ustilaginomycotina.</title>
        <authorList>
            <person name="Kijpornyongpan T."/>
            <person name="Mondo S.J."/>
            <person name="Barry K."/>
            <person name="Sandor L."/>
            <person name="Lee J."/>
            <person name="Lipzen A."/>
            <person name="Pangilinan J."/>
            <person name="LaButti K."/>
            <person name="Hainaut M."/>
            <person name="Henrissat B."/>
            <person name="Grigoriev I.V."/>
            <person name="Spatafora J.W."/>
            <person name="Aime M.C."/>
        </authorList>
    </citation>
    <scope>NUCLEOTIDE SEQUENCE [LARGE SCALE GENOMIC DNA]</scope>
    <source>
        <strain evidence="10 11">MCA 4198</strain>
    </source>
</reference>
<dbReference type="EMBL" id="KZ819636">
    <property type="protein sequence ID" value="PWN90396.1"/>
    <property type="molecule type" value="Genomic_DNA"/>
</dbReference>
<dbReference type="InterPro" id="IPR013087">
    <property type="entry name" value="Znf_C2H2_type"/>
</dbReference>
<keyword evidence="4" id="KW-0862">Zinc</keyword>
<feature type="domain" description="C2H2-type" evidence="8">
    <location>
        <begin position="36"/>
        <end position="64"/>
    </location>
</feature>
<evidence type="ECO:0000256" key="2">
    <source>
        <dbReference type="ARBA" id="ARBA00022723"/>
    </source>
</evidence>
<evidence type="ECO:0000256" key="3">
    <source>
        <dbReference type="ARBA" id="ARBA00022771"/>
    </source>
</evidence>
<feature type="compositionally biased region" description="Pro residues" evidence="7">
    <location>
        <begin position="361"/>
        <end position="371"/>
    </location>
</feature>
<dbReference type="GO" id="GO:0003677">
    <property type="term" value="F:DNA binding"/>
    <property type="evidence" value="ECO:0007669"/>
    <property type="project" value="InterPro"/>
</dbReference>
<evidence type="ECO:0000313" key="10">
    <source>
        <dbReference type="EMBL" id="PWN90396.1"/>
    </source>
</evidence>
<dbReference type="SUPFAM" id="SSF57667">
    <property type="entry name" value="beta-beta-alpha zinc fingers"/>
    <property type="match status" value="1"/>
</dbReference>
<dbReference type="PROSITE" id="PS50808">
    <property type="entry name" value="ZF_BED"/>
    <property type="match status" value="1"/>
</dbReference>
<dbReference type="STRING" id="215250.A0A316YMX9"/>
<evidence type="ECO:0000256" key="5">
    <source>
        <dbReference type="ARBA" id="ARBA00023242"/>
    </source>
</evidence>
<evidence type="ECO:0000256" key="6">
    <source>
        <dbReference type="PROSITE-ProRule" id="PRU00042"/>
    </source>
</evidence>
<dbReference type="AlphaFoldDB" id="A0A316YMX9"/>
<evidence type="ECO:0000256" key="4">
    <source>
        <dbReference type="ARBA" id="ARBA00022833"/>
    </source>
</evidence>
<evidence type="ECO:0008006" key="12">
    <source>
        <dbReference type="Google" id="ProtNLM"/>
    </source>
</evidence>
<dbReference type="Gene3D" id="3.30.160.60">
    <property type="entry name" value="Classic Zinc Finger"/>
    <property type="match status" value="1"/>
</dbReference>
<feature type="compositionally biased region" description="Low complexity" evidence="7">
    <location>
        <begin position="282"/>
        <end position="293"/>
    </location>
</feature>
<evidence type="ECO:0000259" key="8">
    <source>
        <dbReference type="PROSITE" id="PS50157"/>
    </source>
</evidence>
<name>A0A316YMX9_9BASI</name>
<organism evidence="10 11">
    <name type="scientific">Acaromyces ingoldii</name>
    <dbReference type="NCBI Taxonomy" id="215250"/>
    <lineage>
        <taxon>Eukaryota</taxon>
        <taxon>Fungi</taxon>
        <taxon>Dikarya</taxon>
        <taxon>Basidiomycota</taxon>
        <taxon>Ustilaginomycotina</taxon>
        <taxon>Exobasidiomycetes</taxon>
        <taxon>Exobasidiales</taxon>
        <taxon>Cryptobasidiaceae</taxon>
        <taxon>Acaromyces</taxon>
    </lineage>
</organism>
<proteinExistence type="predicted"/>
<feature type="compositionally biased region" description="Pro residues" evidence="7">
    <location>
        <begin position="294"/>
        <end position="304"/>
    </location>
</feature>
<accession>A0A316YMX9</accession>
<comment type="subcellular location">
    <subcellularLocation>
        <location evidence="1">Nucleus</location>
    </subcellularLocation>
</comment>
<dbReference type="SMART" id="SM00355">
    <property type="entry name" value="ZnF_C2H2"/>
    <property type="match status" value="2"/>
</dbReference>
<feature type="domain" description="BED-type" evidence="9">
    <location>
        <begin position="7"/>
        <end position="66"/>
    </location>
</feature>
<keyword evidence="5" id="KW-0539">Nucleus</keyword>
<evidence type="ECO:0000256" key="7">
    <source>
        <dbReference type="SAM" id="MobiDB-lite"/>
    </source>
</evidence>
<dbReference type="GeneID" id="37043603"/>
<keyword evidence="11" id="KW-1185">Reference proteome</keyword>
<feature type="compositionally biased region" description="Polar residues" evidence="7">
    <location>
        <begin position="240"/>
        <end position="257"/>
    </location>
</feature>
<dbReference type="InterPro" id="IPR036236">
    <property type="entry name" value="Znf_C2H2_sf"/>
</dbReference>
<feature type="compositionally biased region" description="Low complexity" evidence="7">
    <location>
        <begin position="213"/>
        <end position="222"/>
    </location>
</feature>
<dbReference type="GO" id="GO:0005634">
    <property type="term" value="C:nucleus"/>
    <property type="evidence" value="ECO:0007669"/>
    <property type="project" value="UniProtKB-SubCell"/>
</dbReference>
<keyword evidence="2" id="KW-0479">Metal-binding</keyword>
<evidence type="ECO:0000256" key="1">
    <source>
        <dbReference type="ARBA" id="ARBA00004123"/>
    </source>
</evidence>